<dbReference type="Gene3D" id="3.40.50.10300">
    <property type="entry name" value="CoaB-like"/>
    <property type="match status" value="2"/>
</dbReference>
<dbReference type="InterPro" id="IPR007085">
    <property type="entry name" value="DNA/pantothenate-metab_flavo_C"/>
</dbReference>
<sequence length="1606" mass="182266">MAVGDSSHVPTGSSVMFYLAAAVSDFYIPVSEMPEHKIQSSEGPLQRLAMAVGDSSHVPTGSSVMFYLAAAVSDFYIPVSEMPEHKIQSSEGPLQITMKMVPKMLSPLVRDWAPEAFVISFKLETDPQILLDKSRQALEKYRHQVVVANVLESQRTSVIIVTRDSQTPLSLSDEEVAQGMEIEEKIVESYVDHVHTLTEEWDAIASEYEKENEQLRLELAQQRLKQETQLKEVEEMLEQEGLSQISCSAASEQVAYFLVERVALLGKLEVAARQLESHSIIDGLQFCREELEGEPTLPARVVGDLDEAPQRLVVSQEDIQRVAEGLDTPSKEQSGAGKTELQRAMEHNSRLDKEILALRARVQTLDLERKAFLELVEQLKEEICEYQRSERPEPPPAEGVRVTSLQAQGTWEEAGADGDTCASRTALYQERGDQGVETLHKRCQEATEDIEGRNSQLLHKLQKLEQEREGLVDHNEEPESILGETQIQNKQEKQKLESEVEGLHQKITSLETELFEVQKNKSEMNGNVQVASGAQEMQEMLESCQETIDKLGSQLGERRERRKQLVSELELLREDLKAEKVILGSQGLPDSHSELTSHINTFLCLQRTSASRDLVDISHEKLHKDSALLDPEASKILQDREQSPKVEQKEEDPCADAKICEEQMAKVVILEEQIKNLREEQELLCSELLESNKKKEELEKQLKESKEEKRILLEEIAQLKCDVRSAWEQGPSRDTRRMAPGLEQRENRFLPWQSSAGSLEGSLKQGLSQERFQQQEEKLQQLRQDLRRVQNLCSSAERELRYEREKNADLQRQNLLLQQECTKVKAELKQAQAKLLDTTETCSSLSVQWERSQQKVKELELELSKCSQADKLQSSLQERLAQEKSKAGEAQKKVSKLQQKLKDSQHQLLLAEARVSDKKLLEEELKEARENEARVQQELHEEQLKRRLLEQQVEELRQQLRHSQETEASLAKMNVELQAKTLHVLEDEKKLDAGEHVQCQKENQKLSEQLMLLKEENKALYEEGVRLLNQKDLYVRKYNEMQLRHKDKIRRAKETFIHEVKQRDSRIKQLENELSESKLQVEKGKVLVAQITAENEKLLQERRRLLQKISDQEESHWSLRSGIPSLQSRGKILGEENTRLQDKLQLSCHVATSQRLSRSSPAPNTEDSKIIPGSERQPQSKVLSPPHARSDYRLHDGSQGMASFFCLMPNNSYQRIFLTLGSTENRRFDHDPIHSTCTVMVNKRAGLISLGTIHIMKRPIWHGEGEGFMLDSLAFDLNKLFLVGKKLLHGKSPVPGLSKADKLVCAKVALCLHKPTIVMCIKATLKICEWALSSVQNFNFVFKDIGILVSVPCKFSVDPGMYLSLLQSPNLQPLFTAHTEKDFSQIPPGGVFVLPHFVQADRKSQPHPISASLQGTETTSKTNTKRQTAPGDLPSQHLLLCPCLSSSWIYDEKMMGREKKKIDGGVWRGSLLPPIENSVKKGRATKGMEAPKAGLAAPTRYLLPLEEQRSLEKVAAFSPGGFESLKKKRVAALGFRFLSPEIQEKTLSPYGGRPQPRLDHCTAKKSYLMFRWNFLGMSSCLFPLVSPLGFLKQSLVPVLSPPCRQE</sequence>
<feature type="coiled-coil region" evidence="2">
    <location>
        <begin position="660"/>
        <end position="722"/>
    </location>
</feature>
<feature type="coiled-coil region" evidence="2">
    <location>
        <begin position="1053"/>
        <end position="1115"/>
    </location>
</feature>
<reference evidence="5" key="1">
    <citation type="submission" date="2019-04" db="EMBL/GenBank/DDBJ databases">
        <title>Genome assembly of Zosterops borbonicus 15179.</title>
        <authorList>
            <person name="Leroy T."/>
            <person name="Anselmetti Y."/>
            <person name="Tilak M.-K."/>
            <person name="Nabholz B."/>
        </authorList>
    </citation>
    <scope>NUCLEOTIDE SEQUENCE</scope>
    <source>
        <strain evidence="5">HGM_15179</strain>
        <tissue evidence="5">Muscle</tissue>
    </source>
</reference>
<evidence type="ECO:0000259" key="4">
    <source>
        <dbReference type="Pfam" id="PF04127"/>
    </source>
</evidence>
<dbReference type="Pfam" id="PF15742">
    <property type="entry name" value="DUF4686"/>
    <property type="match status" value="1"/>
</dbReference>
<dbReference type="PANTHER" id="PTHR34479:SF1">
    <property type="entry name" value="COILED-COIL DOMAIN-CONTAINING PROTEIN 30"/>
    <property type="match status" value="1"/>
</dbReference>
<feature type="compositionally biased region" description="Polar residues" evidence="3">
    <location>
        <begin position="1151"/>
        <end position="1165"/>
    </location>
</feature>
<feature type="compositionally biased region" description="Polar residues" evidence="3">
    <location>
        <begin position="1411"/>
        <end position="1427"/>
    </location>
</feature>
<feature type="coiled-coil region" evidence="2">
    <location>
        <begin position="341"/>
        <end position="382"/>
    </location>
</feature>
<evidence type="ECO:0000256" key="3">
    <source>
        <dbReference type="SAM" id="MobiDB-lite"/>
    </source>
</evidence>
<feature type="coiled-coil region" evidence="2">
    <location>
        <begin position="447"/>
        <end position="579"/>
    </location>
</feature>
<comment type="similarity">
    <text evidence="1">Belongs to the PPC synthetase family.</text>
</comment>
<feature type="coiled-coil region" evidence="2">
    <location>
        <begin position="996"/>
        <end position="1023"/>
    </location>
</feature>
<dbReference type="SUPFAM" id="SSF102645">
    <property type="entry name" value="CoaB-like"/>
    <property type="match status" value="2"/>
</dbReference>
<organism evidence="5 6">
    <name type="scientific">Zosterops borbonicus</name>
    <dbReference type="NCBI Taxonomy" id="364589"/>
    <lineage>
        <taxon>Eukaryota</taxon>
        <taxon>Metazoa</taxon>
        <taxon>Chordata</taxon>
        <taxon>Craniata</taxon>
        <taxon>Vertebrata</taxon>
        <taxon>Euteleostomi</taxon>
        <taxon>Archelosauria</taxon>
        <taxon>Archosauria</taxon>
        <taxon>Dinosauria</taxon>
        <taxon>Saurischia</taxon>
        <taxon>Theropoda</taxon>
        <taxon>Coelurosauria</taxon>
        <taxon>Aves</taxon>
        <taxon>Neognathae</taxon>
        <taxon>Neoaves</taxon>
        <taxon>Telluraves</taxon>
        <taxon>Australaves</taxon>
        <taxon>Passeriformes</taxon>
        <taxon>Sylvioidea</taxon>
        <taxon>Zosteropidae</taxon>
        <taxon>Zosterops</taxon>
    </lineage>
</organism>
<dbReference type="Pfam" id="PF04127">
    <property type="entry name" value="DFP"/>
    <property type="match status" value="1"/>
</dbReference>
<comment type="caution">
    <text evidence="5">The sequence shown here is derived from an EMBL/GenBank/DDBJ whole genome shotgun (WGS) entry which is preliminary data.</text>
</comment>
<feature type="region of interest" description="Disordered" evidence="3">
    <location>
        <begin position="1405"/>
        <end position="1431"/>
    </location>
</feature>
<feature type="coiled-coil region" evidence="2">
    <location>
        <begin position="769"/>
        <end position="841"/>
    </location>
</feature>
<feature type="domain" description="DNA/pantothenate metabolism flavoprotein C-terminal" evidence="4">
    <location>
        <begin position="65"/>
        <end position="165"/>
    </location>
</feature>
<dbReference type="InterPro" id="IPR035929">
    <property type="entry name" value="CoaB-like_sf"/>
</dbReference>
<dbReference type="InterPro" id="IPR031476">
    <property type="entry name" value="DUF4686"/>
</dbReference>
<evidence type="ECO:0000313" key="6">
    <source>
        <dbReference type="Proteomes" id="UP000796761"/>
    </source>
</evidence>
<dbReference type="Proteomes" id="UP000796761">
    <property type="component" value="Unassembled WGS sequence"/>
</dbReference>
<proteinExistence type="inferred from homology"/>
<dbReference type="PANTHER" id="PTHR34479">
    <property type="entry name" value="COILED-COIL DOMAIN-CONTAINING PROTEIN 30"/>
    <property type="match status" value="1"/>
</dbReference>
<feature type="coiled-coil region" evidence="2">
    <location>
        <begin position="873"/>
        <end position="966"/>
    </location>
</feature>
<feature type="region of interest" description="Disordered" evidence="3">
    <location>
        <begin position="1151"/>
        <end position="1193"/>
    </location>
</feature>
<dbReference type="GO" id="GO:0003824">
    <property type="term" value="F:catalytic activity"/>
    <property type="evidence" value="ECO:0007669"/>
    <property type="project" value="UniProtKB-ARBA"/>
</dbReference>
<evidence type="ECO:0000256" key="1">
    <source>
        <dbReference type="ARBA" id="ARBA00005703"/>
    </source>
</evidence>
<dbReference type="OrthoDB" id="10007527at2759"/>
<evidence type="ECO:0000256" key="2">
    <source>
        <dbReference type="SAM" id="Coils"/>
    </source>
</evidence>
<gene>
    <name evidence="5" type="ORF">HGM15179_001828</name>
</gene>
<dbReference type="GO" id="GO:0015937">
    <property type="term" value="P:coenzyme A biosynthetic process"/>
    <property type="evidence" value="ECO:0007669"/>
    <property type="project" value="UniProtKB-ARBA"/>
</dbReference>
<keyword evidence="6" id="KW-1185">Reference proteome</keyword>
<feature type="coiled-coil region" evidence="2">
    <location>
        <begin position="198"/>
        <end position="236"/>
    </location>
</feature>
<accession>A0A8K1LT26</accession>
<evidence type="ECO:0000313" key="5">
    <source>
        <dbReference type="EMBL" id="TRZ25249.1"/>
    </source>
</evidence>
<protein>
    <recommendedName>
        <fullName evidence="4">DNA/pantothenate metabolism flavoprotein C-terminal domain-containing protein</fullName>
    </recommendedName>
</protein>
<dbReference type="EMBL" id="SWJQ01000029">
    <property type="protein sequence ID" value="TRZ25249.1"/>
    <property type="molecule type" value="Genomic_DNA"/>
</dbReference>
<name>A0A8K1LT26_9PASS</name>
<dbReference type="InterPro" id="IPR052825">
    <property type="entry name" value="CCD-Prefoldin_beta-like"/>
</dbReference>
<keyword evidence="2" id="KW-0175">Coiled coil</keyword>